<comment type="caution">
    <text evidence="1">The sequence shown here is derived from an EMBL/GenBank/DDBJ whole genome shotgun (WGS) entry which is preliminary data.</text>
</comment>
<accession>A0AAV7SYX0</accession>
<feature type="non-terminal residue" evidence="1">
    <location>
        <position position="51"/>
    </location>
</feature>
<feature type="non-terminal residue" evidence="1">
    <location>
        <position position="1"/>
    </location>
</feature>
<dbReference type="AlphaFoldDB" id="A0AAV7SYX0"/>
<gene>
    <name evidence="1" type="ORF">NDU88_001082</name>
</gene>
<reference evidence="1" key="1">
    <citation type="journal article" date="2022" name="bioRxiv">
        <title>Sequencing and chromosome-scale assembly of the giantPleurodeles waltlgenome.</title>
        <authorList>
            <person name="Brown T."/>
            <person name="Elewa A."/>
            <person name="Iarovenko S."/>
            <person name="Subramanian E."/>
            <person name="Araus A.J."/>
            <person name="Petzold A."/>
            <person name="Susuki M."/>
            <person name="Suzuki K.-i.T."/>
            <person name="Hayashi T."/>
            <person name="Toyoda A."/>
            <person name="Oliveira C."/>
            <person name="Osipova E."/>
            <person name="Leigh N.D."/>
            <person name="Simon A."/>
            <person name="Yun M.H."/>
        </authorList>
    </citation>
    <scope>NUCLEOTIDE SEQUENCE</scope>
    <source>
        <strain evidence="1">20211129_DDA</strain>
        <tissue evidence="1">Liver</tissue>
    </source>
</reference>
<evidence type="ECO:0000313" key="1">
    <source>
        <dbReference type="EMBL" id="KAJ1169176.1"/>
    </source>
</evidence>
<organism evidence="1 2">
    <name type="scientific">Pleurodeles waltl</name>
    <name type="common">Iberian ribbed newt</name>
    <dbReference type="NCBI Taxonomy" id="8319"/>
    <lineage>
        <taxon>Eukaryota</taxon>
        <taxon>Metazoa</taxon>
        <taxon>Chordata</taxon>
        <taxon>Craniata</taxon>
        <taxon>Vertebrata</taxon>
        <taxon>Euteleostomi</taxon>
        <taxon>Amphibia</taxon>
        <taxon>Batrachia</taxon>
        <taxon>Caudata</taxon>
        <taxon>Salamandroidea</taxon>
        <taxon>Salamandridae</taxon>
        <taxon>Pleurodelinae</taxon>
        <taxon>Pleurodeles</taxon>
    </lineage>
</organism>
<protein>
    <submittedName>
        <fullName evidence="1">Uncharacterized protein</fullName>
    </submittedName>
</protein>
<name>A0AAV7SYX0_PLEWA</name>
<dbReference type="Proteomes" id="UP001066276">
    <property type="component" value="Chromosome 4_1"/>
</dbReference>
<dbReference type="EMBL" id="JANPWB010000007">
    <property type="protein sequence ID" value="KAJ1169176.1"/>
    <property type="molecule type" value="Genomic_DNA"/>
</dbReference>
<sequence>AEGVGPRMRTSVLSEFSFRRLFLIHSAMDFIPSWKLVLAVRGSLVSERMSW</sequence>
<keyword evidence="2" id="KW-1185">Reference proteome</keyword>
<evidence type="ECO:0000313" key="2">
    <source>
        <dbReference type="Proteomes" id="UP001066276"/>
    </source>
</evidence>
<proteinExistence type="predicted"/>